<reference evidence="4 5" key="1">
    <citation type="journal article" date="2018" name="Sci. Rep.">
        <title>Genomic signatures of local adaptation to the degree of environmental predictability in rotifers.</title>
        <authorList>
            <person name="Franch-Gras L."/>
            <person name="Hahn C."/>
            <person name="Garcia-Roger E.M."/>
            <person name="Carmona M.J."/>
            <person name="Serra M."/>
            <person name="Gomez A."/>
        </authorList>
    </citation>
    <scope>NUCLEOTIDE SEQUENCE [LARGE SCALE GENOMIC DNA]</scope>
    <source>
        <strain evidence="4">HYR1</strain>
    </source>
</reference>
<dbReference type="OrthoDB" id="1898560at2759"/>
<dbReference type="PROSITE" id="PS51203">
    <property type="entry name" value="CS"/>
    <property type="match status" value="1"/>
</dbReference>
<dbReference type="Gene3D" id="1.25.40.10">
    <property type="entry name" value="Tetratricopeptide repeat domain"/>
    <property type="match status" value="1"/>
</dbReference>
<sequence length="353" mass="40374">MVVSDLSAEQHFEEAKELMINDQFDLALENYNSAIEKCEKNSSNQLYSYFVGRSQAFIKLKRFTEAVKDADSAISINSNDSRAFLKKGIAQFYIDQFEIALATLEEGFQKAEKESERNSFNDWMNKCKQEIKPSQNTSVIQNQEAPTVQQPPSIKHEWYQTESQVTVTLLAKNVQQNDIKIVPQENNLKIESNNTEKYNINLNFNLTHPIIPDQTQIKYLSSKVEIKLKKCEALHWSKLEKSLNDIVVKKTSTIDVIEEKKPDYPTSSRKPKNWDKIAADVAAEEKDEKLEGDAALNKLFKQIYEGGSDEVRKAMNKSFSESGGTVLSTNWTDVGAKKLDVKPPDGMEWRKWD</sequence>
<organism evidence="4 5">
    <name type="scientific">Brachionus plicatilis</name>
    <name type="common">Marine rotifer</name>
    <name type="synonym">Brachionus muelleri</name>
    <dbReference type="NCBI Taxonomy" id="10195"/>
    <lineage>
        <taxon>Eukaryota</taxon>
        <taxon>Metazoa</taxon>
        <taxon>Spiralia</taxon>
        <taxon>Gnathifera</taxon>
        <taxon>Rotifera</taxon>
        <taxon>Eurotatoria</taxon>
        <taxon>Monogononta</taxon>
        <taxon>Pseudotrocha</taxon>
        <taxon>Ploima</taxon>
        <taxon>Brachionidae</taxon>
        <taxon>Brachionus</taxon>
    </lineage>
</organism>
<dbReference type="GO" id="GO:0051087">
    <property type="term" value="F:protein-folding chaperone binding"/>
    <property type="evidence" value="ECO:0007669"/>
    <property type="project" value="InterPro"/>
</dbReference>
<comment type="caution">
    <text evidence="4">The sequence shown here is derived from an EMBL/GenBank/DDBJ whole genome shotgun (WGS) entry which is preliminary data.</text>
</comment>
<dbReference type="InterPro" id="IPR019734">
    <property type="entry name" value="TPR_rpt"/>
</dbReference>
<dbReference type="InterPro" id="IPR044563">
    <property type="entry name" value="Sgt1-like"/>
</dbReference>
<dbReference type="SUPFAM" id="SSF48452">
    <property type="entry name" value="TPR-like"/>
    <property type="match status" value="1"/>
</dbReference>
<dbReference type="InterPro" id="IPR011990">
    <property type="entry name" value="TPR-like_helical_dom_sf"/>
</dbReference>
<dbReference type="InterPro" id="IPR007052">
    <property type="entry name" value="CS_dom"/>
</dbReference>
<protein>
    <submittedName>
        <fullName evidence="4">Suppressor of G2 allele of SKP1-like protein</fullName>
    </submittedName>
</protein>
<gene>
    <name evidence="4" type="ORF">BpHYR1_021734</name>
</gene>
<dbReference type="FunFam" id="2.60.40.790:FF:000012">
    <property type="entry name" value="SGT1 homolog, MIS12 kinetochore complex assembly cochaperone"/>
    <property type="match status" value="1"/>
</dbReference>
<feature type="domain" description="SGS" evidence="2">
    <location>
        <begin position="263"/>
        <end position="353"/>
    </location>
</feature>
<dbReference type="STRING" id="10195.A0A3M7RX56"/>
<dbReference type="InterPro" id="IPR007699">
    <property type="entry name" value="SGS_dom"/>
</dbReference>
<dbReference type="GO" id="GO:0005737">
    <property type="term" value="C:cytoplasm"/>
    <property type="evidence" value="ECO:0007669"/>
    <property type="project" value="UniProtKB-ARBA"/>
</dbReference>
<dbReference type="SUPFAM" id="SSF49764">
    <property type="entry name" value="HSP20-like chaperones"/>
    <property type="match status" value="1"/>
</dbReference>
<dbReference type="Proteomes" id="UP000276133">
    <property type="component" value="Unassembled WGS sequence"/>
</dbReference>
<comment type="similarity">
    <text evidence="1">Belongs to the SGT1 family.</text>
</comment>
<feature type="domain" description="CS" evidence="3">
    <location>
        <begin position="151"/>
        <end position="240"/>
    </location>
</feature>
<dbReference type="PROSITE" id="PS51048">
    <property type="entry name" value="SGS"/>
    <property type="match status" value="1"/>
</dbReference>
<dbReference type="Pfam" id="PF04969">
    <property type="entry name" value="CS"/>
    <property type="match status" value="1"/>
</dbReference>
<evidence type="ECO:0000259" key="2">
    <source>
        <dbReference type="PROSITE" id="PS51048"/>
    </source>
</evidence>
<proteinExistence type="inferred from homology"/>
<dbReference type="EMBL" id="REGN01002446">
    <property type="protein sequence ID" value="RNA28030.1"/>
    <property type="molecule type" value="Genomic_DNA"/>
</dbReference>
<name>A0A3M7RX56_BRAPC</name>
<evidence type="ECO:0000259" key="3">
    <source>
        <dbReference type="PROSITE" id="PS51203"/>
    </source>
</evidence>
<dbReference type="Gene3D" id="2.60.40.790">
    <property type="match status" value="1"/>
</dbReference>
<dbReference type="InterPro" id="IPR008978">
    <property type="entry name" value="HSP20-like_chaperone"/>
</dbReference>
<dbReference type="SMART" id="SM00028">
    <property type="entry name" value="TPR"/>
    <property type="match status" value="3"/>
</dbReference>
<evidence type="ECO:0000313" key="5">
    <source>
        <dbReference type="Proteomes" id="UP000276133"/>
    </source>
</evidence>
<dbReference type="PANTHER" id="PTHR45862">
    <property type="entry name" value="PROTEIN SGT1 HOMOLOG"/>
    <property type="match status" value="1"/>
</dbReference>
<dbReference type="AlphaFoldDB" id="A0A3M7RX56"/>
<accession>A0A3M7RX56</accession>
<keyword evidence="5" id="KW-1185">Reference proteome</keyword>
<evidence type="ECO:0000313" key="4">
    <source>
        <dbReference type="EMBL" id="RNA28030.1"/>
    </source>
</evidence>
<evidence type="ECO:0000256" key="1">
    <source>
        <dbReference type="ARBA" id="ARBA00008509"/>
    </source>
</evidence>
<dbReference type="Pfam" id="PF05002">
    <property type="entry name" value="SGS"/>
    <property type="match status" value="1"/>
</dbReference>